<dbReference type="AlphaFoldDB" id="A0AAV5WGF8"/>
<keyword evidence="2" id="KW-1185">Reference proteome</keyword>
<reference evidence="1" key="1">
    <citation type="submission" date="2023-10" db="EMBL/GenBank/DDBJ databases">
        <title>Genome assembly of Pristionchus species.</title>
        <authorList>
            <person name="Yoshida K."/>
            <person name="Sommer R.J."/>
        </authorList>
    </citation>
    <scope>NUCLEOTIDE SEQUENCE</scope>
    <source>
        <strain evidence="1">RS5133</strain>
    </source>
</reference>
<organism evidence="1 2">
    <name type="scientific">Pristionchus fissidentatus</name>
    <dbReference type="NCBI Taxonomy" id="1538716"/>
    <lineage>
        <taxon>Eukaryota</taxon>
        <taxon>Metazoa</taxon>
        <taxon>Ecdysozoa</taxon>
        <taxon>Nematoda</taxon>
        <taxon>Chromadorea</taxon>
        <taxon>Rhabditida</taxon>
        <taxon>Rhabditina</taxon>
        <taxon>Diplogasteromorpha</taxon>
        <taxon>Diplogasteroidea</taxon>
        <taxon>Neodiplogasteridae</taxon>
        <taxon>Pristionchus</taxon>
    </lineage>
</organism>
<feature type="non-terminal residue" evidence="1">
    <location>
        <position position="1"/>
    </location>
</feature>
<dbReference type="EMBL" id="BTSY01000005">
    <property type="protein sequence ID" value="GMT31016.1"/>
    <property type="molecule type" value="Genomic_DNA"/>
</dbReference>
<evidence type="ECO:0008006" key="3">
    <source>
        <dbReference type="Google" id="ProtNLM"/>
    </source>
</evidence>
<sequence>VHKLPFRLSCQVLSYNTGSFCSTKSCDMKSRSKDIDEIMVKWSENELIEKQNLHFPILDLPAELSSKILSYMGPKELSICLKSLTLDRVYADLSKDWKIPFMRIQIDGSKAFIYSERYYGDSEYCNSSLPQICERFRLVLNNCEFGILTLCLFNACDESELSEFIDLLKGVRCTNLLYIHSFRHDYPRVLTISSLRELMHNKKMVEIGMLCEGVTATGLFTLWKDLLDGIFERLTIIVGKKVMADFFKLLPSDGKSRIKRHVHTVETGGNNGSIDIYEVRSGILYEDRKFVRVHFILLRKE</sequence>
<evidence type="ECO:0000313" key="2">
    <source>
        <dbReference type="Proteomes" id="UP001432322"/>
    </source>
</evidence>
<accession>A0AAV5WGF8</accession>
<gene>
    <name evidence="1" type="ORF">PFISCL1PPCAC_22313</name>
</gene>
<protein>
    <recommendedName>
        <fullName evidence="3">F-box domain-containing protein</fullName>
    </recommendedName>
</protein>
<dbReference type="Proteomes" id="UP001432322">
    <property type="component" value="Unassembled WGS sequence"/>
</dbReference>
<evidence type="ECO:0000313" key="1">
    <source>
        <dbReference type="EMBL" id="GMT31016.1"/>
    </source>
</evidence>
<comment type="caution">
    <text evidence="1">The sequence shown here is derived from an EMBL/GenBank/DDBJ whole genome shotgun (WGS) entry which is preliminary data.</text>
</comment>
<name>A0AAV5WGF8_9BILA</name>
<proteinExistence type="predicted"/>